<comment type="similarity">
    <text evidence="5 13">In the N-terminal section; belongs to the CobB/CobQ family.</text>
</comment>
<evidence type="ECO:0000313" key="17">
    <source>
        <dbReference type="Proteomes" id="UP001521931"/>
    </source>
</evidence>
<accession>A0ABS9Q1Z3</accession>
<evidence type="ECO:0000256" key="11">
    <source>
        <dbReference type="ARBA" id="ARBA00031108"/>
    </source>
</evidence>
<gene>
    <name evidence="16" type="primary">pta</name>
    <name evidence="16" type="ORF">MHL29_08320</name>
</gene>
<comment type="function">
    <text evidence="12 13">Involved in acetate metabolism.</text>
</comment>
<dbReference type="GO" id="GO:0008959">
    <property type="term" value="F:phosphate acetyltransferase activity"/>
    <property type="evidence" value="ECO:0007669"/>
    <property type="project" value="UniProtKB-EC"/>
</dbReference>
<dbReference type="Pfam" id="PF01515">
    <property type="entry name" value="PTA_PTB"/>
    <property type="match status" value="1"/>
</dbReference>
<dbReference type="PANTHER" id="PTHR43356">
    <property type="entry name" value="PHOSPHATE ACETYLTRANSFERASE"/>
    <property type="match status" value="1"/>
</dbReference>
<dbReference type="InterPro" id="IPR042113">
    <property type="entry name" value="P_AcTrfase_dom1"/>
</dbReference>
<dbReference type="Gene3D" id="3.40.1390.20">
    <property type="entry name" value="HprK N-terminal domain-like"/>
    <property type="match status" value="1"/>
</dbReference>
<proteinExistence type="inferred from homology"/>
<evidence type="ECO:0000259" key="14">
    <source>
        <dbReference type="Pfam" id="PF01515"/>
    </source>
</evidence>
<evidence type="ECO:0000256" key="12">
    <source>
        <dbReference type="ARBA" id="ARBA00049955"/>
    </source>
</evidence>
<dbReference type="InterPro" id="IPR028979">
    <property type="entry name" value="Ser_kin/Pase_Hpr-like_N_sf"/>
</dbReference>
<organism evidence="16 17">
    <name type="scientific">Arsenicicoccus bolidensis</name>
    <dbReference type="NCBI Taxonomy" id="229480"/>
    <lineage>
        <taxon>Bacteria</taxon>
        <taxon>Bacillati</taxon>
        <taxon>Actinomycetota</taxon>
        <taxon>Actinomycetes</taxon>
        <taxon>Micrococcales</taxon>
        <taxon>Intrasporangiaceae</taxon>
        <taxon>Arsenicicoccus</taxon>
    </lineage>
</organism>
<dbReference type="PANTHER" id="PTHR43356:SF3">
    <property type="entry name" value="PHOSPHATE ACETYLTRANSFERASE"/>
    <property type="match status" value="1"/>
</dbReference>
<dbReference type="EC" id="2.3.1.8" evidence="6 13"/>
<dbReference type="SUPFAM" id="SSF75138">
    <property type="entry name" value="HprK N-terminal domain-like"/>
    <property type="match status" value="1"/>
</dbReference>
<dbReference type="InterPro" id="IPR004614">
    <property type="entry name" value="P_AcTrfase"/>
</dbReference>
<feature type="domain" description="Phosphate acetyl/butaryl transferase" evidence="14">
    <location>
        <begin position="370"/>
        <end position="687"/>
    </location>
</feature>
<evidence type="ECO:0000256" key="6">
    <source>
        <dbReference type="ARBA" id="ARBA00012707"/>
    </source>
</evidence>
<keyword evidence="17" id="KW-1185">Reference proteome</keyword>
<evidence type="ECO:0000256" key="3">
    <source>
        <dbReference type="ARBA" id="ARBA00004989"/>
    </source>
</evidence>
<dbReference type="Proteomes" id="UP001521931">
    <property type="component" value="Unassembled WGS sequence"/>
</dbReference>
<evidence type="ECO:0000256" key="1">
    <source>
        <dbReference type="ARBA" id="ARBA00000705"/>
    </source>
</evidence>
<dbReference type="SUPFAM" id="SSF52540">
    <property type="entry name" value="P-loop containing nucleoside triphosphate hydrolases"/>
    <property type="match status" value="1"/>
</dbReference>
<evidence type="ECO:0000256" key="9">
    <source>
        <dbReference type="ARBA" id="ARBA00022679"/>
    </source>
</evidence>
<dbReference type="InterPro" id="IPR027417">
    <property type="entry name" value="P-loop_NTPase"/>
</dbReference>
<evidence type="ECO:0000256" key="10">
    <source>
        <dbReference type="ARBA" id="ARBA00023315"/>
    </source>
</evidence>
<dbReference type="Pfam" id="PF07085">
    <property type="entry name" value="DRTGG"/>
    <property type="match status" value="1"/>
</dbReference>
<protein>
    <recommendedName>
        <fullName evidence="7 13">Phosphate acetyltransferase</fullName>
        <ecNumber evidence="6 13">2.3.1.8</ecNumber>
    </recommendedName>
    <alternativeName>
        <fullName evidence="11 13">Phosphotransacetylase</fullName>
    </alternativeName>
</protein>
<dbReference type="NCBIfam" id="TIGR00651">
    <property type="entry name" value="pta"/>
    <property type="match status" value="1"/>
</dbReference>
<dbReference type="Gene3D" id="3.40.50.300">
    <property type="entry name" value="P-loop containing nucleotide triphosphate hydrolases"/>
    <property type="match status" value="1"/>
</dbReference>
<evidence type="ECO:0000256" key="8">
    <source>
        <dbReference type="ARBA" id="ARBA00022490"/>
    </source>
</evidence>
<dbReference type="InterPro" id="IPR042112">
    <property type="entry name" value="P_AcTrfase_dom2"/>
</dbReference>
<evidence type="ECO:0000313" key="16">
    <source>
        <dbReference type="EMBL" id="MCG7321888.1"/>
    </source>
</evidence>
<evidence type="ECO:0000256" key="4">
    <source>
        <dbReference type="ARBA" id="ARBA00008756"/>
    </source>
</evidence>
<dbReference type="RefSeq" id="WP_239263852.1">
    <property type="nucleotide sequence ID" value="NZ_JAKRCV010000020.1"/>
</dbReference>
<dbReference type="SUPFAM" id="SSF53659">
    <property type="entry name" value="Isocitrate/Isopropylmalate dehydrogenase-like"/>
    <property type="match status" value="1"/>
</dbReference>
<comment type="caution">
    <text evidence="16">The sequence shown here is derived from an EMBL/GenBank/DDBJ whole genome shotgun (WGS) entry which is preliminary data.</text>
</comment>
<name>A0ABS9Q1Z3_9MICO</name>
<reference evidence="16 17" key="1">
    <citation type="submission" date="2022-02" db="EMBL/GenBank/DDBJ databases">
        <title>Uncovering new skin microbiome diversity through culturing and metagenomics.</title>
        <authorList>
            <person name="Conlan S."/>
            <person name="Deming C."/>
            <person name="Nisc Comparative Sequencing Program N."/>
            <person name="Segre J.A."/>
        </authorList>
    </citation>
    <scope>NUCLEOTIDE SEQUENCE [LARGE SCALE GENOMIC DNA]</scope>
    <source>
        <strain evidence="16 17">ACRQZ</strain>
    </source>
</reference>
<evidence type="ECO:0000256" key="5">
    <source>
        <dbReference type="ARBA" id="ARBA00009786"/>
    </source>
</evidence>
<dbReference type="Pfam" id="PF13500">
    <property type="entry name" value="AAA_26"/>
    <property type="match status" value="1"/>
</dbReference>
<keyword evidence="10 13" id="KW-0012">Acyltransferase</keyword>
<keyword evidence="8 13" id="KW-0963">Cytoplasm</keyword>
<dbReference type="NCBIfam" id="NF004167">
    <property type="entry name" value="PRK05632.1"/>
    <property type="match status" value="1"/>
</dbReference>
<dbReference type="NCBIfam" id="NF007233">
    <property type="entry name" value="PRK09653.1"/>
    <property type="match status" value="1"/>
</dbReference>
<dbReference type="InterPro" id="IPR002505">
    <property type="entry name" value="PTA_PTB"/>
</dbReference>
<dbReference type="InterPro" id="IPR010766">
    <property type="entry name" value="DRTGG"/>
</dbReference>
<keyword evidence="9 13" id="KW-0808">Transferase</keyword>
<comment type="subcellular location">
    <subcellularLocation>
        <location evidence="2 13">Cytoplasm</location>
    </subcellularLocation>
</comment>
<dbReference type="InterPro" id="IPR016475">
    <property type="entry name" value="P-Actrans_bac"/>
</dbReference>
<feature type="domain" description="DRTGG" evidence="15">
    <location>
        <begin position="212"/>
        <end position="324"/>
    </location>
</feature>
<evidence type="ECO:0000256" key="2">
    <source>
        <dbReference type="ARBA" id="ARBA00004496"/>
    </source>
</evidence>
<evidence type="ECO:0000256" key="7">
    <source>
        <dbReference type="ARBA" id="ARBA00021528"/>
    </source>
</evidence>
<dbReference type="Gene3D" id="3.40.50.10950">
    <property type="match status" value="1"/>
</dbReference>
<dbReference type="Gene3D" id="3.40.50.10750">
    <property type="entry name" value="Isocitrate/Isopropylmalate dehydrogenase-like"/>
    <property type="match status" value="1"/>
</dbReference>
<comment type="similarity">
    <text evidence="4 13">In the C-terminal section; belongs to the phosphate acetyltransferase and butyryltransferase family.</text>
</comment>
<comment type="catalytic activity">
    <reaction evidence="1 13">
        <text>acetyl-CoA + phosphate = acetyl phosphate + CoA</text>
        <dbReference type="Rhea" id="RHEA:19521"/>
        <dbReference type="ChEBI" id="CHEBI:22191"/>
        <dbReference type="ChEBI" id="CHEBI:43474"/>
        <dbReference type="ChEBI" id="CHEBI:57287"/>
        <dbReference type="ChEBI" id="CHEBI:57288"/>
        <dbReference type="EC" id="2.3.1.8"/>
    </reaction>
</comment>
<evidence type="ECO:0000259" key="15">
    <source>
        <dbReference type="Pfam" id="PF07085"/>
    </source>
</evidence>
<comment type="domain">
    <text evidence="13">The N-terminal region seems to be important for proper quaternary structure. The C-terminal region contains the substrate-binding site.</text>
</comment>
<dbReference type="EMBL" id="JAKRCV010000020">
    <property type="protein sequence ID" value="MCG7321888.1"/>
    <property type="molecule type" value="Genomic_DNA"/>
</dbReference>
<comment type="pathway">
    <text evidence="3 13">Metabolic intermediate biosynthesis; acetyl-CoA biosynthesis; acetyl-CoA from acetate: step 2/2.</text>
</comment>
<dbReference type="PIRSF" id="PIRSF006107">
    <property type="entry name" value="PhpActrans_proteobac"/>
    <property type="match status" value="1"/>
</dbReference>
<dbReference type="InterPro" id="IPR050500">
    <property type="entry name" value="Phos_Acetyltrans/Butyryltrans"/>
</dbReference>
<sequence length="703" mass="74005">METSVYVASAEGHSGKSAVALGLLESLTRRYARVAVYRPVTEGVPEDDTVLATVLSRSSVPLSPAEAVGVSYDDVHQDPDGALSRIVERYHEIQHGVDIVLVLGSDFTDVTSPTEFSYNARIAANLAAPVLLVVGAHGRETEDVATVVEMALTELRTNSATPLAVVVNRADAAAEDLRAAVQGVTAGSAGGAGLPTYVIPASTVLSAPTVRDLLKATDAELISGDESLLDREALAFVTAAMTMPNVLDRLLDESLVLTPGDRADVLLSVLLAHQSSTFPSIAGVMLNGGFELPPQVRRLIDGLGSSLPIMTTQGGTHDTVMALSGVRGRMTPASTRKVATAVELFAEHVDTDALLGHLREPHPSIVTPLMFEHRLLEQARAADRHIVLPEGQDDRILRATEILLSRKTVRITLLGVADELQARAREIGVDLTGAQIIDPQDPDHVERFAARYAELRAHKGMTVERAREVVIDPSYFGTMMVLMGEADGMVSGAVNTTAHTIRPALEVVKTNPGVSVVSSSFLMCLKDHVTVYGDCAVNPDPDAEQLADIAISSAQTATAFGIEPRVAMLSYSTGTSGSGADVDKVRAATEIVRRRAPELLVEGPIQFDAAVDPAVGSSKAPGSAVAGQATVLIFPDLNTGNNTYKAVQRTAGAVAIGPVLQGLRKPVNDLSRGATLRDIVNTVAITAIQSTLPAPAAQPAETH</sequence>
<evidence type="ECO:0000256" key="13">
    <source>
        <dbReference type="PIRNR" id="PIRNR006107"/>
    </source>
</evidence>